<gene>
    <name evidence="1" type="ORF">BJ085DRAFT_27970</name>
</gene>
<dbReference type="Proteomes" id="UP000268162">
    <property type="component" value="Unassembled WGS sequence"/>
</dbReference>
<reference evidence="2" key="1">
    <citation type="journal article" date="2018" name="Nat. Microbiol.">
        <title>Leveraging single-cell genomics to expand the fungal tree of life.</title>
        <authorList>
            <person name="Ahrendt S.R."/>
            <person name="Quandt C.A."/>
            <person name="Ciobanu D."/>
            <person name="Clum A."/>
            <person name="Salamov A."/>
            <person name="Andreopoulos B."/>
            <person name="Cheng J.F."/>
            <person name="Woyke T."/>
            <person name="Pelin A."/>
            <person name="Henrissat B."/>
            <person name="Reynolds N.K."/>
            <person name="Benny G.L."/>
            <person name="Smith M.E."/>
            <person name="James T.Y."/>
            <person name="Grigoriev I.V."/>
        </authorList>
    </citation>
    <scope>NUCLEOTIDE SEQUENCE [LARGE SCALE GENOMIC DNA]</scope>
    <source>
        <strain evidence="2">RSA 468</strain>
    </source>
</reference>
<evidence type="ECO:0000313" key="2">
    <source>
        <dbReference type="Proteomes" id="UP000268162"/>
    </source>
</evidence>
<dbReference type="AlphaFoldDB" id="A0A4P9ZXY8"/>
<organism evidence="1 2">
    <name type="scientific">Dimargaris cristalligena</name>
    <dbReference type="NCBI Taxonomy" id="215637"/>
    <lineage>
        <taxon>Eukaryota</taxon>
        <taxon>Fungi</taxon>
        <taxon>Fungi incertae sedis</taxon>
        <taxon>Zoopagomycota</taxon>
        <taxon>Kickxellomycotina</taxon>
        <taxon>Dimargaritomycetes</taxon>
        <taxon>Dimargaritales</taxon>
        <taxon>Dimargaritaceae</taxon>
        <taxon>Dimargaris</taxon>
    </lineage>
</organism>
<protein>
    <submittedName>
        <fullName evidence="1">Uncharacterized protein</fullName>
    </submittedName>
</protein>
<proteinExistence type="predicted"/>
<accession>A0A4P9ZXY8</accession>
<evidence type="ECO:0000313" key="1">
    <source>
        <dbReference type="EMBL" id="RKP38595.1"/>
    </source>
</evidence>
<dbReference type="EMBL" id="ML002349">
    <property type="protein sequence ID" value="RKP38595.1"/>
    <property type="molecule type" value="Genomic_DNA"/>
</dbReference>
<keyword evidence="2" id="KW-1185">Reference proteome</keyword>
<name>A0A4P9ZXY8_9FUNG</name>
<sequence length="108" mass="11862">MFGQPCMGLSVGAWLLITRLGTKKASGGKVTPSCDQPSLFDHSLVMGPPMRFGSLLTIVVRPLPTLLVLLQQVFPYSYRYSWPTSSLLAVLEEFSGNRHPVHCRSSVV</sequence>